<gene>
    <name evidence="7" type="primary">LOC104763246</name>
</gene>
<organism evidence="6 7">
    <name type="scientific">Camelina sativa</name>
    <name type="common">False flax</name>
    <name type="synonym">Myagrum sativum</name>
    <dbReference type="NCBI Taxonomy" id="90675"/>
    <lineage>
        <taxon>Eukaryota</taxon>
        <taxon>Viridiplantae</taxon>
        <taxon>Streptophyta</taxon>
        <taxon>Embryophyta</taxon>
        <taxon>Tracheophyta</taxon>
        <taxon>Spermatophyta</taxon>
        <taxon>Magnoliopsida</taxon>
        <taxon>eudicotyledons</taxon>
        <taxon>Gunneridae</taxon>
        <taxon>Pentapetalae</taxon>
        <taxon>rosids</taxon>
        <taxon>malvids</taxon>
        <taxon>Brassicales</taxon>
        <taxon>Brassicaceae</taxon>
        <taxon>Camelineae</taxon>
        <taxon>Camelina</taxon>
    </lineage>
</organism>
<name>A0ABM0XEZ1_CAMSA</name>
<evidence type="ECO:0000259" key="5">
    <source>
        <dbReference type="PROSITE" id="PS50966"/>
    </source>
</evidence>
<dbReference type="PROSITE" id="PS50966">
    <property type="entry name" value="ZF_SWIM"/>
    <property type="match status" value="1"/>
</dbReference>
<dbReference type="SMART" id="SM00575">
    <property type="entry name" value="ZnF_PMZ"/>
    <property type="match status" value="1"/>
</dbReference>
<evidence type="ECO:0000313" key="7">
    <source>
        <dbReference type="RefSeq" id="XP_010484949.1"/>
    </source>
</evidence>
<dbReference type="InterPro" id="IPR006564">
    <property type="entry name" value="Znf_PMZ"/>
</dbReference>
<dbReference type="Pfam" id="PF10551">
    <property type="entry name" value="MULE"/>
    <property type="match status" value="1"/>
</dbReference>
<evidence type="ECO:0000256" key="2">
    <source>
        <dbReference type="ARBA" id="ARBA00022771"/>
    </source>
</evidence>
<keyword evidence="2 4" id="KW-0863">Zinc-finger</keyword>
<keyword evidence="6" id="KW-1185">Reference proteome</keyword>
<dbReference type="InterPro" id="IPR018289">
    <property type="entry name" value="MULE_transposase_dom"/>
</dbReference>
<evidence type="ECO:0000313" key="6">
    <source>
        <dbReference type="Proteomes" id="UP000694864"/>
    </source>
</evidence>
<evidence type="ECO:0000256" key="1">
    <source>
        <dbReference type="ARBA" id="ARBA00022723"/>
    </source>
</evidence>
<keyword evidence="1" id="KW-0479">Metal-binding</keyword>
<dbReference type="PANTHER" id="PTHR31973:SF187">
    <property type="entry name" value="MUTATOR TRANSPOSASE MUDRA PROTEIN"/>
    <property type="match status" value="1"/>
</dbReference>
<proteinExistence type="predicted"/>
<dbReference type="PANTHER" id="PTHR31973">
    <property type="entry name" value="POLYPROTEIN, PUTATIVE-RELATED"/>
    <property type="match status" value="1"/>
</dbReference>
<protein>
    <submittedName>
        <fullName evidence="7">Uncharacterized protein LOC104763246</fullName>
    </submittedName>
</protein>
<dbReference type="InterPro" id="IPR007527">
    <property type="entry name" value="Znf_SWIM"/>
</dbReference>
<accession>A0ABM0XEZ1</accession>
<keyword evidence="3" id="KW-0862">Zinc</keyword>
<reference evidence="6" key="1">
    <citation type="journal article" date="2014" name="Nat. Commun.">
        <title>The emerging biofuel crop Camelina sativa retains a highly undifferentiated hexaploid genome structure.</title>
        <authorList>
            <person name="Kagale S."/>
            <person name="Koh C."/>
            <person name="Nixon J."/>
            <person name="Bollina V."/>
            <person name="Clarke W.E."/>
            <person name="Tuteja R."/>
            <person name="Spillane C."/>
            <person name="Robinson S.J."/>
            <person name="Links M.G."/>
            <person name="Clarke C."/>
            <person name="Higgins E.E."/>
            <person name="Huebert T."/>
            <person name="Sharpe A.G."/>
            <person name="Parkin I.A."/>
        </authorList>
    </citation>
    <scope>NUCLEOTIDE SEQUENCE [LARGE SCALE GENOMIC DNA]</scope>
    <source>
        <strain evidence="6">cv. DH55</strain>
    </source>
</reference>
<dbReference type="GeneID" id="104763246"/>
<evidence type="ECO:0000256" key="4">
    <source>
        <dbReference type="PROSITE-ProRule" id="PRU00325"/>
    </source>
</evidence>
<evidence type="ECO:0000256" key="3">
    <source>
        <dbReference type="ARBA" id="ARBA00022833"/>
    </source>
</evidence>
<reference evidence="7" key="2">
    <citation type="submission" date="2025-08" db="UniProtKB">
        <authorList>
            <consortium name="RefSeq"/>
        </authorList>
    </citation>
    <scope>IDENTIFICATION</scope>
    <source>
        <tissue evidence="7">Leaf</tissue>
    </source>
</reference>
<dbReference type="RefSeq" id="XP_010484949.1">
    <property type="nucleotide sequence ID" value="XM_010486647.1"/>
</dbReference>
<dbReference type="Pfam" id="PF04434">
    <property type="entry name" value="SWIM"/>
    <property type="match status" value="1"/>
</dbReference>
<sequence length="493" mass="55683">MAKELSNGYYEIRKACLEHTCPVEARCNYIKKATSRVIAAVFNAQFSDPSKSPVPKDLQQLVLEDLKVSASYSKCRRAMAKATDDLFGSNEDLYDQLAEYLHLLKLANPDTVTDIKTEIEEDGTERFLYTFLAFGASIQGFSKLRRVLVVDGTHLTDSENDDSWTWFFEKLERIIADSNTLTIISDRCQSIYVAKNRVFPRAHHGACIVHLARNVNAKFHNKGLAKLVTNAAYAYTVGSFRTIYGQIRGKNIEWDRYNLMTSNIAESLNKALWKGRASPIVELLKFIRAMLTRWFSARRKKSATHNGVVTPEVDKQLTKNMSIVNGNKVATVTSWSYEIVGLFNGKHHVLLDLKKCTCKHYDRVKIPCEHAMLAANHQGIPPTTLVDKYYKTSTWAATYAGEINPEVHTNDIGMADEVVRRDLIPPKSRRPSGRPTKSRIPSVGEYPVSLIYIFDNRISVSHSSDHVLTCSLIDFRNLQRALSKLIGVQDASR</sequence>
<dbReference type="Proteomes" id="UP000694864">
    <property type="component" value="Chromosome 18"/>
</dbReference>
<feature type="domain" description="SWIM-type" evidence="5">
    <location>
        <begin position="347"/>
        <end position="379"/>
    </location>
</feature>